<reference evidence="3" key="1">
    <citation type="journal article" date="2019" name="Int. J. Syst. Evol. Microbiol.">
        <title>The Global Catalogue of Microorganisms (GCM) 10K type strain sequencing project: providing services to taxonomists for standard genome sequencing and annotation.</title>
        <authorList>
            <consortium name="The Broad Institute Genomics Platform"/>
            <consortium name="The Broad Institute Genome Sequencing Center for Infectious Disease"/>
            <person name="Wu L."/>
            <person name="Ma J."/>
        </authorList>
    </citation>
    <scope>NUCLEOTIDE SEQUENCE [LARGE SCALE GENOMIC DNA]</scope>
    <source>
        <strain evidence="3">KCTC 23707</strain>
    </source>
</reference>
<sequence>MQGVLGKGIDSVLTTGSTGNTAVNDPNAPAILMALTQNPQPGAVWENAEEGARGIISSVDRKEEDGVPCLAFRSTRESFDGVHLYEGTACQTPRGVMALRSLTRL</sequence>
<feature type="domain" description="Surface antigen" evidence="1">
    <location>
        <begin position="31"/>
        <end position="103"/>
    </location>
</feature>
<organism evidence="2 3">
    <name type="scientific">Chelativorans composti</name>
    <dbReference type="NCBI Taxonomy" id="768533"/>
    <lineage>
        <taxon>Bacteria</taxon>
        <taxon>Pseudomonadati</taxon>
        <taxon>Pseudomonadota</taxon>
        <taxon>Alphaproteobacteria</taxon>
        <taxon>Hyphomicrobiales</taxon>
        <taxon>Phyllobacteriaceae</taxon>
        <taxon>Chelativorans</taxon>
    </lineage>
</organism>
<keyword evidence="3" id="KW-1185">Reference proteome</keyword>
<protein>
    <submittedName>
        <fullName evidence="2">RT0821/Lpp0805 family surface protein</fullName>
    </submittedName>
</protein>
<name>A0ABW5DF35_9HYPH</name>
<dbReference type="Proteomes" id="UP001597373">
    <property type="component" value="Unassembled WGS sequence"/>
</dbReference>
<comment type="caution">
    <text evidence="2">The sequence shown here is derived from an EMBL/GenBank/DDBJ whole genome shotgun (WGS) entry which is preliminary data.</text>
</comment>
<accession>A0ABW5DF35</accession>
<dbReference type="RefSeq" id="WP_378188159.1">
    <property type="nucleotide sequence ID" value="NZ_JBHUIR010000019.1"/>
</dbReference>
<gene>
    <name evidence="2" type="ORF">ACFSMZ_05165</name>
</gene>
<evidence type="ECO:0000259" key="1">
    <source>
        <dbReference type="Pfam" id="PF16998"/>
    </source>
</evidence>
<proteinExistence type="predicted"/>
<evidence type="ECO:0000313" key="3">
    <source>
        <dbReference type="Proteomes" id="UP001597373"/>
    </source>
</evidence>
<dbReference type="InterPro" id="IPR032635">
    <property type="entry name" value="Anti_2"/>
</dbReference>
<dbReference type="EMBL" id="JBHUIR010000019">
    <property type="protein sequence ID" value="MFD2259151.1"/>
    <property type="molecule type" value="Genomic_DNA"/>
</dbReference>
<dbReference type="Pfam" id="PF16998">
    <property type="entry name" value="17kDa_Anti_2"/>
    <property type="match status" value="1"/>
</dbReference>
<evidence type="ECO:0000313" key="2">
    <source>
        <dbReference type="EMBL" id="MFD2259151.1"/>
    </source>
</evidence>